<dbReference type="AlphaFoldDB" id="A0A2T4JTR7"/>
<name>A0A2T4JTR7_9RHOB</name>
<feature type="domain" description="EamA" evidence="2">
    <location>
        <begin position="161"/>
        <end position="297"/>
    </location>
</feature>
<dbReference type="RefSeq" id="WP_107664350.1">
    <property type="nucleotide sequence ID" value="NZ_PZKG01000056.1"/>
</dbReference>
<comment type="caution">
    <text evidence="3">The sequence shown here is derived from an EMBL/GenBank/DDBJ whole genome shotgun (WGS) entry which is preliminary data.</text>
</comment>
<feature type="transmembrane region" description="Helical" evidence="1">
    <location>
        <begin position="71"/>
        <end position="89"/>
    </location>
</feature>
<accession>A0A2T4JTR7</accession>
<keyword evidence="1" id="KW-1133">Transmembrane helix</keyword>
<feature type="transmembrane region" description="Helical" evidence="1">
    <location>
        <begin position="223"/>
        <end position="245"/>
    </location>
</feature>
<dbReference type="SUPFAM" id="SSF103481">
    <property type="entry name" value="Multidrug resistance efflux transporter EmrE"/>
    <property type="match status" value="2"/>
</dbReference>
<feature type="transmembrane region" description="Helical" evidence="1">
    <location>
        <begin position="47"/>
        <end position="65"/>
    </location>
</feature>
<feature type="transmembrane region" description="Helical" evidence="1">
    <location>
        <begin position="282"/>
        <end position="300"/>
    </location>
</feature>
<feature type="transmembrane region" description="Helical" evidence="1">
    <location>
        <begin position="191"/>
        <end position="211"/>
    </location>
</feature>
<feature type="transmembrane region" description="Helical" evidence="1">
    <location>
        <begin position="128"/>
        <end position="149"/>
    </location>
</feature>
<evidence type="ECO:0000259" key="2">
    <source>
        <dbReference type="Pfam" id="PF00892"/>
    </source>
</evidence>
<gene>
    <name evidence="3" type="ORF">C5F48_12970</name>
</gene>
<sequence>MTEWLVSLEGTPEGARLAMGLALTSAVAHACFGALQKGRHDPWNTRGAIDLWILIFSAPVALFLVPRPEGAEWMVLVGAMAIHFAYKLTMALAYERAAYTVVYPVVRGTGPLATLTFAALFLGEHYVLLQWLGVAMLSGAILFLARINLGGVVIGRAELKLGLAWAFAGGLIVAFYTTYDAWGIRFTPDPFTFLAWFFLMTSVDFPLLTAYRIRRAGRWPEAFGPLMVRGMIGALVAFVSFGGVMLGTRLGKVAEVAALRETSTLFAAAIGWLVLGERSGPVKIGLMGMIAAGAILVQAAG</sequence>
<dbReference type="Pfam" id="PF00892">
    <property type="entry name" value="EamA"/>
    <property type="match status" value="1"/>
</dbReference>
<feature type="transmembrane region" description="Helical" evidence="1">
    <location>
        <begin position="257"/>
        <end position="275"/>
    </location>
</feature>
<dbReference type="InterPro" id="IPR037185">
    <property type="entry name" value="EmrE-like"/>
</dbReference>
<evidence type="ECO:0000256" key="1">
    <source>
        <dbReference type="SAM" id="Phobius"/>
    </source>
</evidence>
<dbReference type="Gene3D" id="1.10.3730.20">
    <property type="match status" value="1"/>
</dbReference>
<feature type="transmembrane region" description="Helical" evidence="1">
    <location>
        <begin position="161"/>
        <end position="179"/>
    </location>
</feature>
<protein>
    <submittedName>
        <fullName evidence="3">Multidrug transporter</fullName>
    </submittedName>
</protein>
<reference evidence="3 4" key="1">
    <citation type="submission" date="2018-03" db="EMBL/GenBank/DDBJ databases">
        <title>Cereibacter changlensis.</title>
        <authorList>
            <person name="Meyer T.E."/>
            <person name="Miller S."/>
            <person name="Lodha T."/>
            <person name="Gandham S."/>
            <person name="Chintalapati S."/>
            <person name="Chintalapati V.R."/>
        </authorList>
    </citation>
    <scope>NUCLEOTIDE SEQUENCE [LARGE SCALE GENOMIC DNA]</scope>
    <source>
        <strain evidence="3 4">JA139</strain>
    </source>
</reference>
<evidence type="ECO:0000313" key="3">
    <source>
        <dbReference type="EMBL" id="PTE21308.1"/>
    </source>
</evidence>
<dbReference type="InterPro" id="IPR000620">
    <property type="entry name" value="EamA_dom"/>
</dbReference>
<keyword evidence="4" id="KW-1185">Reference proteome</keyword>
<proteinExistence type="predicted"/>
<dbReference type="Proteomes" id="UP000241010">
    <property type="component" value="Unassembled WGS sequence"/>
</dbReference>
<feature type="transmembrane region" description="Helical" evidence="1">
    <location>
        <begin position="15"/>
        <end position="35"/>
    </location>
</feature>
<organism evidence="3 4">
    <name type="scientific">Cereibacter changlensis JA139</name>
    <dbReference type="NCBI Taxonomy" id="1188249"/>
    <lineage>
        <taxon>Bacteria</taxon>
        <taxon>Pseudomonadati</taxon>
        <taxon>Pseudomonadota</taxon>
        <taxon>Alphaproteobacteria</taxon>
        <taxon>Rhodobacterales</taxon>
        <taxon>Paracoccaceae</taxon>
        <taxon>Cereibacter</taxon>
    </lineage>
</organism>
<dbReference type="EMBL" id="PZKG01000056">
    <property type="protein sequence ID" value="PTE21308.1"/>
    <property type="molecule type" value="Genomic_DNA"/>
</dbReference>
<dbReference type="GO" id="GO:0016020">
    <property type="term" value="C:membrane"/>
    <property type="evidence" value="ECO:0007669"/>
    <property type="project" value="InterPro"/>
</dbReference>
<feature type="transmembrane region" description="Helical" evidence="1">
    <location>
        <begin position="101"/>
        <end position="122"/>
    </location>
</feature>
<dbReference type="OrthoDB" id="9783707at2"/>
<keyword evidence="1" id="KW-0812">Transmembrane</keyword>
<evidence type="ECO:0000313" key="4">
    <source>
        <dbReference type="Proteomes" id="UP000241010"/>
    </source>
</evidence>
<keyword evidence="1" id="KW-0472">Membrane</keyword>